<keyword evidence="5" id="KW-0597">Phosphoprotein</keyword>
<dbReference type="Proteomes" id="UP000577724">
    <property type="component" value="Unassembled WGS sequence"/>
</dbReference>
<dbReference type="InterPro" id="IPR036890">
    <property type="entry name" value="HATPase_C_sf"/>
</dbReference>
<dbReference type="EMBL" id="JABMCC010000107">
    <property type="protein sequence ID" value="NUU54906.1"/>
    <property type="molecule type" value="Genomic_DNA"/>
</dbReference>
<comment type="subcellular location">
    <subcellularLocation>
        <location evidence="2">Cell membrane</location>
        <topology evidence="2">Multi-pass membrane protein</topology>
    </subcellularLocation>
</comment>
<dbReference type="SUPFAM" id="SSF55890">
    <property type="entry name" value="Sporulation response regulatory protein Spo0B"/>
    <property type="match status" value="1"/>
</dbReference>
<comment type="catalytic activity">
    <reaction evidence="1">
        <text>ATP + protein L-histidine = ADP + protein N-phospho-L-histidine.</text>
        <dbReference type="EC" id="2.7.13.3"/>
    </reaction>
</comment>
<keyword evidence="7" id="KW-0547">Nucleotide-binding</keyword>
<evidence type="ECO:0000256" key="4">
    <source>
        <dbReference type="ARBA" id="ARBA00022475"/>
    </source>
</evidence>
<dbReference type="InterPro" id="IPR005467">
    <property type="entry name" value="His_kinase_dom"/>
</dbReference>
<keyword evidence="12" id="KW-0812">Transmembrane</keyword>
<keyword evidence="4" id="KW-1003">Cell membrane</keyword>
<dbReference type="Pfam" id="PF14689">
    <property type="entry name" value="SPOB_a"/>
    <property type="match status" value="1"/>
</dbReference>
<evidence type="ECO:0000256" key="2">
    <source>
        <dbReference type="ARBA" id="ARBA00004651"/>
    </source>
</evidence>
<evidence type="ECO:0000256" key="1">
    <source>
        <dbReference type="ARBA" id="ARBA00000085"/>
    </source>
</evidence>
<evidence type="ECO:0000256" key="9">
    <source>
        <dbReference type="ARBA" id="ARBA00022840"/>
    </source>
</evidence>
<evidence type="ECO:0000256" key="3">
    <source>
        <dbReference type="ARBA" id="ARBA00012438"/>
    </source>
</evidence>
<accession>A0ABX2MLG9</accession>
<dbReference type="SMART" id="SM00304">
    <property type="entry name" value="HAMP"/>
    <property type="match status" value="1"/>
</dbReference>
<dbReference type="RefSeq" id="WP_415640176.1">
    <property type="nucleotide sequence ID" value="NZ_CBCRYD010000030.1"/>
</dbReference>
<comment type="caution">
    <text evidence="15">The sequence shown here is derived from an EMBL/GenBank/DDBJ whole genome shotgun (WGS) entry which is preliminary data.</text>
</comment>
<keyword evidence="16" id="KW-1185">Reference proteome</keyword>
<name>A0ABX2MLG9_9BACL</name>
<dbReference type="PANTHER" id="PTHR45528">
    <property type="entry name" value="SENSOR HISTIDINE KINASE CPXA"/>
    <property type="match status" value="1"/>
</dbReference>
<dbReference type="Pfam" id="PF00672">
    <property type="entry name" value="HAMP"/>
    <property type="match status" value="1"/>
</dbReference>
<gene>
    <name evidence="15" type="ORF">HP548_12545</name>
</gene>
<dbReference type="PROSITE" id="PS50109">
    <property type="entry name" value="HIS_KIN"/>
    <property type="match status" value="1"/>
</dbReference>
<keyword evidence="10" id="KW-0902">Two-component regulatory system</keyword>
<dbReference type="Gene3D" id="6.10.340.10">
    <property type="match status" value="1"/>
</dbReference>
<dbReference type="Pfam" id="PF02518">
    <property type="entry name" value="HATPase_c"/>
    <property type="match status" value="1"/>
</dbReference>
<dbReference type="InterPro" id="IPR003660">
    <property type="entry name" value="HAMP_dom"/>
</dbReference>
<proteinExistence type="predicted"/>
<dbReference type="Gene3D" id="3.30.565.10">
    <property type="entry name" value="Histidine kinase-like ATPase, C-terminal domain"/>
    <property type="match status" value="1"/>
</dbReference>
<evidence type="ECO:0000256" key="8">
    <source>
        <dbReference type="ARBA" id="ARBA00022777"/>
    </source>
</evidence>
<feature type="domain" description="Histidine kinase" evidence="13">
    <location>
        <begin position="431"/>
        <end position="627"/>
    </location>
</feature>
<keyword evidence="6" id="KW-0808">Transferase</keyword>
<dbReference type="PROSITE" id="PS50885">
    <property type="entry name" value="HAMP"/>
    <property type="match status" value="1"/>
</dbReference>
<keyword evidence="8" id="KW-0418">Kinase</keyword>
<protein>
    <recommendedName>
        <fullName evidence="3">histidine kinase</fullName>
        <ecNumber evidence="3">2.7.13.3</ecNumber>
    </recommendedName>
</protein>
<dbReference type="InterPro" id="IPR016120">
    <property type="entry name" value="Sig_transdc_His_kin_SpoOB"/>
</dbReference>
<dbReference type="Gene3D" id="1.10.287.130">
    <property type="match status" value="1"/>
</dbReference>
<reference evidence="15 16" key="1">
    <citation type="submission" date="2020-05" db="EMBL/GenBank/DDBJ databases">
        <title>Genome Sequencing of Type Strains.</title>
        <authorList>
            <person name="Lemaire J.F."/>
            <person name="Inderbitzin P."/>
            <person name="Gregorio O.A."/>
            <person name="Collins S.B."/>
            <person name="Wespe N."/>
            <person name="Knight-Connoni V."/>
        </authorList>
    </citation>
    <scope>NUCLEOTIDE SEQUENCE [LARGE SCALE GENOMIC DNA]</scope>
    <source>
        <strain evidence="15 16">DSM 19942</strain>
    </source>
</reference>
<keyword evidence="11 12" id="KW-0472">Membrane</keyword>
<evidence type="ECO:0000259" key="14">
    <source>
        <dbReference type="PROSITE" id="PS50885"/>
    </source>
</evidence>
<keyword evidence="9" id="KW-0067">ATP-binding</keyword>
<dbReference type="InterPro" id="IPR050398">
    <property type="entry name" value="HssS/ArlS-like"/>
</dbReference>
<dbReference type="InterPro" id="IPR039506">
    <property type="entry name" value="SPOB_a"/>
</dbReference>
<evidence type="ECO:0000259" key="13">
    <source>
        <dbReference type="PROSITE" id="PS50109"/>
    </source>
</evidence>
<organism evidence="15 16">
    <name type="scientific">Paenibacillus taichungensis</name>
    <dbReference type="NCBI Taxonomy" id="484184"/>
    <lineage>
        <taxon>Bacteria</taxon>
        <taxon>Bacillati</taxon>
        <taxon>Bacillota</taxon>
        <taxon>Bacilli</taxon>
        <taxon>Bacillales</taxon>
        <taxon>Paenibacillaceae</taxon>
        <taxon>Paenibacillus</taxon>
    </lineage>
</organism>
<sequence length="629" mass="71879">MLPSLQTTQRLDRQIITPIVIIIFVICILNMISMIMFLNRAVDTHMKETLDWIAKVGGLATNISETSNRDLEEQLDNHLETISNSLFHDFNRKNFVMNDTILTELAFNHSLNGVYIIKNYGGKPLLAHSVNLKRWQDLISVNPELTNSEFYSKVQNKGLTEGQYVNNVWISPYTLLSDGEYVKSSVAYDQRLKVYLISVVSGIESYQANNSTNLNKMIEDIFGSSQSIEEAAVVNIHDFINRQNENDSSSGTNNDNHATVYGRYTFADKSDEDYLIALLKYKKSITVPFNDGENEWTKAYLPINDDQAAIVIFNDHSKKDLTKIVTWLSLISNLLVIIAVSFYVYILIQMRLKPIKRLEVHLSNVAEGDFTGRVYIKEGNELDSLGEIIDDMTIRMKTMIDKLNEAAAEDVRSTEQVYLENFESLMISIDSSRHDMRNHVNVLHGLILDEKYDDARSYMEEMYKELKEIDLFIQTKNPKVGTLIRTKAKVAKTNKIDFDVDIDNDMFDLVKQTDLIKIVSNLIDNAMDAVVACPEGSRKVHVALTRKYQFYYEIVVTNNGPKIDDKIKDKIFDRGFSTKLPKNSSHQVERGSGLAIIKDIVKNYNGEFSCRSTEDKTVFSVMLDVRENE</sequence>
<evidence type="ECO:0000256" key="11">
    <source>
        <dbReference type="ARBA" id="ARBA00023136"/>
    </source>
</evidence>
<evidence type="ECO:0000256" key="6">
    <source>
        <dbReference type="ARBA" id="ARBA00022679"/>
    </source>
</evidence>
<evidence type="ECO:0000256" key="7">
    <source>
        <dbReference type="ARBA" id="ARBA00022741"/>
    </source>
</evidence>
<evidence type="ECO:0000256" key="12">
    <source>
        <dbReference type="SAM" id="Phobius"/>
    </source>
</evidence>
<evidence type="ECO:0000313" key="16">
    <source>
        <dbReference type="Proteomes" id="UP000577724"/>
    </source>
</evidence>
<evidence type="ECO:0000313" key="15">
    <source>
        <dbReference type="EMBL" id="NUU54906.1"/>
    </source>
</evidence>
<dbReference type="PANTHER" id="PTHR45528:SF1">
    <property type="entry name" value="SENSOR HISTIDINE KINASE CPXA"/>
    <property type="match status" value="1"/>
</dbReference>
<dbReference type="SMART" id="SM00387">
    <property type="entry name" value="HATPase_c"/>
    <property type="match status" value="1"/>
</dbReference>
<keyword evidence="12" id="KW-1133">Transmembrane helix</keyword>
<evidence type="ECO:0000256" key="10">
    <source>
        <dbReference type="ARBA" id="ARBA00023012"/>
    </source>
</evidence>
<dbReference type="EC" id="2.7.13.3" evidence="3"/>
<dbReference type="InterPro" id="IPR003594">
    <property type="entry name" value="HATPase_dom"/>
</dbReference>
<dbReference type="SUPFAM" id="SSF55874">
    <property type="entry name" value="ATPase domain of HSP90 chaperone/DNA topoisomerase II/histidine kinase"/>
    <property type="match status" value="1"/>
</dbReference>
<feature type="transmembrane region" description="Helical" evidence="12">
    <location>
        <begin position="15"/>
        <end position="38"/>
    </location>
</feature>
<dbReference type="CDD" id="cd06225">
    <property type="entry name" value="HAMP"/>
    <property type="match status" value="1"/>
</dbReference>
<evidence type="ECO:0000256" key="5">
    <source>
        <dbReference type="ARBA" id="ARBA00022553"/>
    </source>
</evidence>
<feature type="transmembrane region" description="Helical" evidence="12">
    <location>
        <begin position="324"/>
        <end position="348"/>
    </location>
</feature>
<feature type="domain" description="HAMP" evidence="14">
    <location>
        <begin position="349"/>
        <end position="401"/>
    </location>
</feature>